<evidence type="ECO:0000256" key="1">
    <source>
        <dbReference type="SAM" id="SignalP"/>
    </source>
</evidence>
<evidence type="ECO:0000313" key="3">
    <source>
        <dbReference type="Proteomes" id="UP001172681"/>
    </source>
</evidence>
<proteinExistence type="predicted"/>
<dbReference type="EMBL" id="JAPDRN010000134">
    <property type="protein sequence ID" value="KAJ9619131.1"/>
    <property type="molecule type" value="Genomic_DNA"/>
</dbReference>
<organism evidence="2 3">
    <name type="scientific">Knufia peltigerae</name>
    <dbReference type="NCBI Taxonomy" id="1002370"/>
    <lineage>
        <taxon>Eukaryota</taxon>
        <taxon>Fungi</taxon>
        <taxon>Dikarya</taxon>
        <taxon>Ascomycota</taxon>
        <taxon>Pezizomycotina</taxon>
        <taxon>Eurotiomycetes</taxon>
        <taxon>Chaetothyriomycetidae</taxon>
        <taxon>Chaetothyriales</taxon>
        <taxon>Trichomeriaceae</taxon>
        <taxon>Knufia</taxon>
    </lineage>
</organism>
<comment type="caution">
    <text evidence="2">The sequence shown here is derived from an EMBL/GenBank/DDBJ whole genome shotgun (WGS) entry which is preliminary data.</text>
</comment>
<accession>A0AA39CSP5</accession>
<evidence type="ECO:0000313" key="2">
    <source>
        <dbReference type="EMBL" id="KAJ9619131.1"/>
    </source>
</evidence>
<protein>
    <submittedName>
        <fullName evidence="2">Uncharacterized protein</fullName>
    </submittedName>
</protein>
<keyword evidence="1" id="KW-0732">Signal</keyword>
<keyword evidence="3" id="KW-1185">Reference proteome</keyword>
<reference evidence="2" key="1">
    <citation type="submission" date="2022-10" db="EMBL/GenBank/DDBJ databases">
        <title>Culturing micro-colonial fungi from biological soil crusts in the Mojave desert and describing Neophaeococcomyces mojavensis, and introducing the new genera and species Taxawa tesnikishii.</title>
        <authorList>
            <person name="Kurbessoian T."/>
            <person name="Stajich J.E."/>
        </authorList>
    </citation>
    <scope>NUCLEOTIDE SEQUENCE</scope>
    <source>
        <strain evidence="2">TK_35</strain>
    </source>
</reference>
<name>A0AA39CSP5_9EURO</name>
<gene>
    <name evidence="2" type="ORF">H2204_012778</name>
</gene>
<feature type="signal peptide" evidence="1">
    <location>
        <begin position="1"/>
        <end position="20"/>
    </location>
</feature>
<dbReference type="Proteomes" id="UP001172681">
    <property type="component" value="Unassembled WGS sequence"/>
</dbReference>
<feature type="chain" id="PRO_5041340057" evidence="1">
    <location>
        <begin position="21"/>
        <end position="62"/>
    </location>
</feature>
<sequence>MRSIYALGLLALSSALGAWAAPVANPASALAPRMAEDTDKAKRMTMYYQDDVAEEVDPETTD</sequence>
<dbReference type="AlphaFoldDB" id="A0AA39CSP5"/>